<comment type="caution">
    <text evidence="1">The sequence shown here is derived from an EMBL/GenBank/DDBJ whole genome shotgun (WGS) entry which is preliminary data.</text>
</comment>
<name>A0ACC2HVM2_9PEZI</name>
<organism evidence="1 2">
    <name type="scientific">Nemania bipapillata</name>
    <dbReference type="NCBI Taxonomy" id="110536"/>
    <lineage>
        <taxon>Eukaryota</taxon>
        <taxon>Fungi</taxon>
        <taxon>Dikarya</taxon>
        <taxon>Ascomycota</taxon>
        <taxon>Pezizomycotina</taxon>
        <taxon>Sordariomycetes</taxon>
        <taxon>Xylariomycetidae</taxon>
        <taxon>Xylariales</taxon>
        <taxon>Xylariaceae</taxon>
        <taxon>Nemania</taxon>
    </lineage>
</organism>
<reference evidence="1" key="1">
    <citation type="submission" date="2022-11" db="EMBL/GenBank/DDBJ databases">
        <title>Genome Sequence of Nemania bipapillata.</title>
        <authorList>
            <person name="Buettner E."/>
        </authorList>
    </citation>
    <scope>NUCLEOTIDE SEQUENCE</scope>
    <source>
        <strain evidence="1">CP14</strain>
    </source>
</reference>
<dbReference type="Proteomes" id="UP001153334">
    <property type="component" value="Unassembled WGS sequence"/>
</dbReference>
<keyword evidence="2" id="KW-1185">Reference proteome</keyword>
<evidence type="ECO:0000313" key="2">
    <source>
        <dbReference type="Proteomes" id="UP001153334"/>
    </source>
</evidence>
<dbReference type="EMBL" id="JAPESX010002639">
    <property type="protein sequence ID" value="KAJ8107050.1"/>
    <property type="molecule type" value="Genomic_DNA"/>
</dbReference>
<proteinExistence type="predicted"/>
<sequence>MPHLLTHGIQNIVETQPQLYEFLEAVVPQEIPRATVMFDTQSRDEFKADVAGGLRLSSMSLRITINWEDPANCPIFRQFIPLKSLMIRDSPWLNLDSLHERNDSPVEGLVHRYPDKALFLAIPVCPTLCLYCTRSYGVGANTELVLKEPFKLTRKRIEAVFEYIASQEDIKDIVVSGGDAYCIPPHSRWISDSILEEIGDRLINLKNIERFRFATKGLAIAPNRLLDYNDPWTDALIQVSDKARKAGKRG</sequence>
<accession>A0ACC2HVM2</accession>
<gene>
    <name evidence="1" type="ORF">ONZ43_g6857</name>
</gene>
<evidence type="ECO:0000313" key="1">
    <source>
        <dbReference type="EMBL" id="KAJ8107050.1"/>
    </source>
</evidence>
<protein>
    <submittedName>
        <fullName evidence="1">Uncharacterized protein</fullName>
    </submittedName>
</protein>